<reference evidence="1 2" key="1">
    <citation type="journal article" date="2011" name="J. Bacteriol.">
        <title>Genome sequence of Chthoniobacter flavus Ellin428, an aerobic heterotrophic soil bacterium.</title>
        <authorList>
            <person name="Kant R."/>
            <person name="van Passel M.W."/>
            <person name="Palva A."/>
            <person name="Lucas S."/>
            <person name="Lapidus A."/>
            <person name="Glavina Del Rio T."/>
            <person name="Dalin E."/>
            <person name="Tice H."/>
            <person name="Bruce D."/>
            <person name="Goodwin L."/>
            <person name="Pitluck S."/>
            <person name="Larimer F.W."/>
            <person name="Land M.L."/>
            <person name="Hauser L."/>
            <person name="Sangwan P."/>
            <person name="de Vos W.M."/>
            <person name="Janssen P.H."/>
            <person name="Smidt H."/>
        </authorList>
    </citation>
    <scope>NUCLEOTIDE SEQUENCE [LARGE SCALE GENOMIC DNA]</scope>
    <source>
        <strain evidence="1 2">Ellin428</strain>
    </source>
</reference>
<dbReference type="Pfam" id="PF20475">
    <property type="entry name" value="DUF6717"/>
    <property type="match status" value="1"/>
</dbReference>
<organism evidence="1 2">
    <name type="scientific">Chthoniobacter flavus Ellin428</name>
    <dbReference type="NCBI Taxonomy" id="497964"/>
    <lineage>
        <taxon>Bacteria</taxon>
        <taxon>Pseudomonadati</taxon>
        <taxon>Verrucomicrobiota</taxon>
        <taxon>Spartobacteria</taxon>
        <taxon>Chthoniobacterales</taxon>
        <taxon>Chthoniobacteraceae</taxon>
        <taxon>Chthoniobacter</taxon>
    </lineage>
</organism>
<dbReference type="AlphaFoldDB" id="B4CY82"/>
<dbReference type="InterPro" id="IPR046562">
    <property type="entry name" value="DUF6717"/>
</dbReference>
<dbReference type="eggNOG" id="ENOG5032W1E">
    <property type="taxonomic scope" value="Bacteria"/>
</dbReference>
<evidence type="ECO:0000313" key="2">
    <source>
        <dbReference type="Proteomes" id="UP000005824"/>
    </source>
</evidence>
<gene>
    <name evidence="1" type="ORF">CfE428DRAFT_1523</name>
</gene>
<accession>B4CY82</accession>
<dbReference type="InParanoid" id="B4CY82"/>
<keyword evidence="2" id="KW-1185">Reference proteome</keyword>
<dbReference type="RefSeq" id="WP_006978849.1">
    <property type="nucleotide sequence ID" value="NZ_ABVL01000003.1"/>
</dbReference>
<dbReference type="EMBL" id="ABVL01000003">
    <property type="protein sequence ID" value="EDY21230.1"/>
    <property type="molecule type" value="Genomic_DNA"/>
</dbReference>
<dbReference type="Proteomes" id="UP000005824">
    <property type="component" value="Unassembled WGS sequence"/>
</dbReference>
<proteinExistence type="predicted"/>
<sequence length="113" mass="13113">MNSLFAIAPYQFEGMWVFDDPRVDLHQEPFVSGADTIIDALTADMPAAAEGFKMIFSPQGFPGFTARFVWDREEYGGNWYRWPERDMEGWLCPALFKYFEKAPKELYVKVSPK</sequence>
<name>B4CY82_9BACT</name>
<protein>
    <submittedName>
        <fullName evidence="1">Uncharacterized protein</fullName>
    </submittedName>
</protein>
<comment type="caution">
    <text evidence="1">The sequence shown here is derived from an EMBL/GenBank/DDBJ whole genome shotgun (WGS) entry which is preliminary data.</text>
</comment>
<evidence type="ECO:0000313" key="1">
    <source>
        <dbReference type="EMBL" id="EDY21230.1"/>
    </source>
</evidence>